<evidence type="ECO:0000256" key="2">
    <source>
        <dbReference type="ARBA" id="ARBA00007122"/>
    </source>
</evidence>
<comment type="similarity">
    <text evidence="2">Belongs to the adenosylhomocysteinase family.</text>
</comment>
<evidence type="ECO:0000313" key="7">
    <source>
        <dbReference type="Proteomes" id="UP001597295"/>
    </source>
</evidence>
<dbReference type="Gene3D" id="3.40.50.720">
    <property type="entry name" value="NAD(P)-binding Rossmann-like Domain"/>
    <property type="match status" value="1"/>
</dbReference>
<sequence length="393" mass="42315">MTDLPPSRIKDISLASRIPEGELAWMERLYPVTHAAGREIAGRDFKGRTIIVSGHLLLDNICVTLPLLDAGARVLAIACNEDSTDDRAAAYLAAKGAHVLGWSGMTPAERQELVKLAASVDADVVSDMGAEVTVAMAARGHQPWGALEATTTGLHVLTEHKTVPFPVFDWNSIPLKDALHNRWHVAATCWPTFEQVTGINLFGRKVLVVGFGPVGRGVAQRAIALGATTLVAERDPVRMLEAQHFGCIPSTLEDGLAAARIVVTATGRAKVIDDSHFGWLRDGTILFNVGHGSREIDVDALDNLPRKNVRPWIDAHQLPGERSVYLLNRGSLLNLAPGSAAFGADLFDPFAAIILRGIEWLLDGGAKDFAPGLHGFPIQIEREIAQATIASRK</sequence>
<dbReference type="SMART" id="SM00997">
    <property type="entry name" value="AdoHcyase_NAD"/>
    <property type="match status" value="1"/>
</dbReference>
<dbReference type="PANTHER" id="PTHR23420">
    <property type="entry name" value="ADENOSYLHOMOCYSTEINASE"/>
    <property type="match status" value="1"/>
</dbReference>
<dbReference type="Pfam" id="PF05221">
    <property type="entry name" value="AdoHcyase"/>
    <property type="match status" value="1"/>
</dbReference>
<dbReference type="InterPro" id="IPR036291">
    <property type="entry name" value="NAD(P)-bd_dom_sf"/>
</dbReference>
<keyword evidence="3" id="KW-0554">One-carbon metabolism</keyword>
<evidence type="ECO:0000259" key="5">
    <source>
        <dbReference type="SMART" id="SM00997"/>
    </source>
</evidence>
<dbReference type="Proteomes" id="UP001597295">
    <property type="component" value="Unassembled WGS sequence"/>
</dbReference>
<dbReference type="InterPro" id="IPR042172">
    <property type="entry name" value="Adenosylhomocyst_ase-like_sf"/>
</dbReference>
<dbReference type="InterPro" id="IPR015878">
    <property type="entry name" value="Ado_hCys_hydrolase_NAD-bd"/>
</dbReference>
<evidence type="ECO:0000256" key="4">
    <source>
        <dbReference type="ARBA" id="ARBA00023027"/>
    </source>
</evidence>
<accession>A0ABW5E095</accession>
<name>A0ABW5E095_9PROT</name>
<evidence type="ECO:0000313" key="6">
    <source>
        <dbReference type="EMBL" id="MFD2265606.1"/>
    </source>
</evidence>
<dbReference type="InterPro" id="IPR020082">
    <property type="entry name" value="S-Ado-L-homoCys_hydrolase_CS"/>
</dbReference>
<dbReference type="Gene3D" id="3.40.50.1480">
    <property type="entry name" value="Adenosylhomocysteinase-like"/>
    <property type="match status" value="1"/>
</dbReference>
<dbReference type="RefSeq" id="WP_379879138.1">
    <property type="nucleotide sequence ID" value="NZ_JBHUIP010000022.1"/>
</dbReference>
<dbReference type="SUPFAM" id="SSF51735">
    <property type="entry name" value="NAD(P)-binding Rossmann-fold domains"/>
    <property type="match status" value="1"/>
</dbReference>
<protein>
    <submittedName>
        <fullName evidence="6">Adenosylhomocysteinase</fullName>
    </submittedName>
</protein>
<dbReference type="PANTHER" id="PTHR23420:SF0">
    <property type="entry name" value="ADENOSYLHOMOCYSTEINASE"/>
    <property type="match status" value="1"/>
</dbReference>
<dbReference type="InterPro" id="IPR000043">
    <property type="entry name" value="Adenosylhomocysteinase-like"/>
</dbReference>
<reference evidence="7" key="1">
    <citation type="journal article" date="2019" name="Int. J. Syst. Evol. Microbiol.">
        <title>The Global Catalogue of Microorganisms (GCM) 10K type strain sequencing project: providing services to taxonomists for standard genome sequencing and annotation.</title>
        <authorList>
            <consortium name="The Broad Institute Genomics Platform"/>
            <consortium name="The Broad Institute Genome Sequencing Center for Infectious Disease"/>
            <person name="Wu L."/>
            <person name="Ma J."/>
        </authorList>
    </citation>
    <scope>NUCLEOTIDE SEQUENCE [LARGE SCALE GENOMIC DNA]</scope>
    <source>
        <strain evidence="7">CGMCC 1.19062</strain>
    </source>
</reference>
<keyword evidence="7" id="KW-1185">Reference proteome</keyword>
<dbReference type="PROSITE" id="PS00739">
    <property type="entry name" value="ADOHCYASE_2"/>
    <property type="match status" value="1"/>
</dbReference>
<dbReference type="SMART" id="SM00996">
    <property type="entry name" value="AdoHcyase"/>
    <property type="match status" value="1"/>
</dbReference>
<gene>
    <name evidence="6" type="ORF">ACFSM5_22090</name>
</gene>
<organism evidence="6 7">
    <name type="scientific">Lacibacterium aquatile</name>
    <dbReference type="NCBI Taxonomy" id="1168082"/>
    <lineage>
        <taxon>Bacteria</taxon>
        <taxon>Pseudomonadati</taxon>
        <taxon>Pseudomonadota</taxon>
        <taxon>Alphaproteobacteria</taxon>
        <taxon>Rhodospirillales</taxon>
        <taxon>Rhodospirillaceae</taxon>
    </lineage>
</organism>
<feature type="domain" description="S-adenosyl-L-homocysteine hydrolase NAD binding" evidence="5">
    <location>
        <begin position="181"/>
        <end position="340"/>
    </location>
</feature>
<comment type="caution">
    <text evidence="6">The sequence shown here is derived from an EMBL/GenBank/DDBJ whole genome shotgun (WGS) entry which is preliminary data.</text>
</comment>
<evidence type="ECO:0000256" key="1">
    <source>
        <dbReference type="ARBA" id="ARBA00001911"/>
    </source>
</evidence>
<dbReference type="Pfam" id="PF00670">
    <property type="entry name" value="AdoHcyase_NAD"/>
    <property type="match status" value="1"/>
</dbReference>
<dbReference type="EMBL" id="JBHUIP010000022">
    <property type="protein sequence ID" value="MFD2265606.1"/>
    <property type="molecule type" value="Genomic_DNA"/>
</dbReference>
<dbReference type="SUPFAM" id="SSF52283">
    <property type="entry name" value="Formate/glycerate dehydrogenase catalytic domain-like"/>
    <property type="match status" value="1"/>
</dbReference>
<comment type="cofactor">
    <cofactor evidence="1">
        <name>NAD(+)</name>
        <dbReference type="ChEBI" id="CHEBI:57540"/>
    </cofactor>
</comment>
<evidence type="ECO:0000256" key="3">
    <source>
        <dbReference type="ARBA" id="ARBA00022563"/>
    </source>
</evidence>
<keyword evidence="4" id="KW-0520">NAD</keyword>
<proteinExistence type="inferred from homology"/>